<accession>A0A1Y6CXZ6</accession>
<dbReference type="STRING" id="1760988.SAMN02949497_0724"/>
<dbReference type="AlphaFoldDB" id="A0A1Y6CXZ6"/>
<dbReference type="RefSeq" id="WP_085210025.1">
    <property type="nucleotide sequence ID" value="NZ_FXAM01000001.1"/>
</dbReference>
<evidence type="ECO:0000259" key="2">
    <source>
        <dbReference type="Pfam" id="PF14258"/>
    </source>
</evidence>
<proteinExistence type="predicted"/>
<dbReference type="OrthoDB" id="6638317at2"/>
<feature type="region of interest" description="Disordered" evidence="1">
    <location>
        <begin position="129"/>
        <end position="162"/>
    </location>
</feature>
<dbReference type="InterPro" id="IPR029062">
    <property type="entry name" value="Class_I_gatase-like"/>
</dbReference>
<reference evidence="3 4" key="1">
    <citation type="submission" date="2016-12" db="EMBL/GenBank/DDBJ databases">
        <authorList>
            <person name="Song W.-J."/>
            <person name="Kurnit D.M."/>
        </authorList>
    </citation>
    <scope>NUCLEOTIDE SEQUENCE [LARGE SCALE GENOMIC DNA]</scope>
    <source>
        <strain evidence="3 4">175</strain>
    </source>
</reference>
<evidence type="ECO:0000313" key="3">
    <source>
        <dbReference type="EMBL" id="SMF93443.1"/>
    </source>
</evidence>
<organism evidence="3 4">
    <name type="scientific">Methylomagnum ishizawai</name>
    <dbReference type="NCBI Taxonomy" id="1760988"/>
    <lineage>
        <taxon>Bacteria</taxon>
        <taxon>Pseudomonadati</taxon>
        <taxon>Pseudomonadota</taxon>
        <taxon>Gammaproteobacteria</taxon>
        <taxon>Methylococcales</taxon>
        <taxon>Methylococcaceae</taxon>
        <taxon>Methylomagnum</taxon>
    </lineage>
</organism>
<evidence type="ECO:0000313" key="4">
    <source>
        <dbReference type="Proteomes" id="UP000192923"/>
    </source>
</evidence>
<dbReference type="SUPFAM" id="SSF52317">
    <property type="entry name" value="Class I glutamine amidotransferase-like"/>
    <property type="match status" value="1"/>
</dbReference>
<dbReference type="InterPro" id="IPR025646">
    <property type="entry name" value="DUF4350"/>
</dbReference>
<dbReference type="EMBL" id="FXAM01000001">
    <property type="protein sequence ID" value="SMF93443.1"/>
    <property type="molecule type" value="Genomic_DNA"/>
</dbReference>
<name>A0A1Y6CXZ6_9GAMM</name>
<dbReference type="Proteomes" id="UP000192923">
    <property type="component" value="Unassembled WGS sequence"/>
</dbReference>
<dbReference type="Pfam" id="PF14258">
    <property type="entry name" value="DUF4350"/>
    <property type="match status" value="1"/>
</dbReference>
<feature type="domain" description="DUF4350" evidence="2">
    <location>
        <begin position="44"/>
        <end position="246"/>
    </location>
</feature>
<evidence type="ECO:0000256" key="1">
    <source>
        <dbReference type="SAM" id="MobiDB-lite"/>
    </source>
</evidence>
<keyword evidence="4" id="KW-1185">Reference proteome</keyword>
<protein>
    <recommendedName>
        <fullName evidence="2">DUF4350 domain-containing protein</fullName>
    </recommendedName>
</protein>
<gene>
    <name evidence="3" type="ORF">SAMN02949497_0724</name>
</gene>
<sequence length="401" mass="44224">MSRGWFWAVFGLLALTVLGAAWFVEQYERVPTIRWEGPGKEAVRDPYLALERYLERMGRPLQRVGDALSLDALPPGGALLLDRARRIHLNPRRADQVLDWVARGGYLVVAAETPSVDDPILKRLGVVWRRPPEPNEPPTAEPPAEAGQCPASPGPEAATPDTLAVRWPGGERPLALDIEDWAGEPGLWPGTPAPVWQAEPVPGQSGAILLHYAHGQGQITVLTDFTFFNNWRIGDDDHAELLWALLRQYAPAGPVRLAARLQVPTLWEWLVDSAWMVLVSGGLWIAAWLWAIVPRFGGVVPVVDPERRDLGGHLAAVGRAVWREGGLGHWVDVLRQEVKEALLRRHPQLAALPKAGRIEALARIGGLPPDRVAELLEPEAVDVPGNYTRLAQTAQRLVHRL</sequence>